<dbReference type="SUPFAM" id="SSF47095">
    <property type="entry name" value="HMG-box"/>
    <property type="match status" value="1"/>
</dbReference>
<keyword evidence="4" id="KW-1185">Reference proteome</keyword>
<feature type="compositionally biased region" description="Low complexity" evidence="1">
    <location>
        <begin position="47"/>
        <end position="56"/>
    </location>
</feature>
<dbReference type="EMBL" id="JAQQBR010000006">
    <property type="protein sequence ID" value="KAK0174753.1"/>
    <property type="molecule type" value="Genomic_DNA"/>
</dbReference>
<dbReference type="AlphaFoldDB" id="A0AA39FS97"/>
<feature type="compositionally biased region" description="Basic and acidic residues" evidence="1">
    <location>
        <begin position="82"/>
        <end position="103"/>
    </location>
</feature>
<reference evidence="3" key="2">
    <citation type="submission" date="2023-03" db="EMBL/GenBank/DDBJ databases">
        <authorList>
            <person name="Inwood S.N."/>
            <person name="Skelly J.G."/>
            <person name="Guhlin J."/>
            <person name="Harrop T.W.R."/>
            <person name="Goldson S.G."/>
            <person name="Dearden P.K."/>
        </authorList>
    </citation>
    <scope>NUCLEOTIDE SEQUENCE</scope>
    <source>
        <strain evidence="3">Lincoln</strain>
        <tissue evidence="3">Whole body</tissue>
    </source>
</reference>
<dbReference type="InterPro" id="IPR036910">
    <property type="entry name" value="HMG_box_dom_sf"/>
</dbReference>
<dbReference type="Pfam" id="PF00505">
    <property type="entry name" value="HMG_box"/>
    <property type="match status" value="1"/>
</dbReference>
<proteinExistence type="predicted"/>
<evidence type="ECO:0000313" key="3">
    <source>
        <dbReference type="EMBL" id="KAK0174753.1"/>
    </source>
</evidence>
<dbReference type="GO" id="GO:0005634">
    <property type="term" value="C:nucleus"/>
    <property type="evidence" value="ECO:0007669"/>
    <property type="project" value="UniProtKB-ARBA"/>
</dbReference>
<feature type="domain" description="HMG box" evidence="2">
    <location>
        <begin position="153"/>
        <end position="187"/>
    </location>
</feature>
<evidence type="ECO:0000313" key="4">
    <source>
        <dbReference type="Proteomes" id="UP001168972"/>
    </source>
</evidence>
<protein>
    <recommendedName>
        <fullName evidence="2">HMG box domain-containing protein</fullName>
    </recommendedName>
</protein>
<feature type="compositionally biased region" description="Polar residues" evidence="1">
    <location>
        <begin position="26"/>
        <end position="36"/>
    </location>
</feature>
<evidence type="ECO:0000256" key="1">
    <source>
        <dbReference type="SAM" id="MobiDB-lite"/>
    </source>
</evidence>
<sequence>MSNYQFVVFSGKDQNRLGMKREEIITESNESSPSRQNDIDYVDSPLSSRTSSSSSSSRKHLIVLPTLESSSSSSSSSNGRKTNCESRKQQHCIESRPPRRRESPSNVVVHSSSRQSSLSSHQQQHQRTQFNDASAMQLGGKCANNNAPGKAKIPRPANAFMLFANEWRKKLAVENPRESNKDISVRLVLFIFPFMQKSK</sequence>
<reference evidence="3" key="1">
    <citation type="journal article" date="2023" name="bioRxiv">
        <title>Scaffold-level genome assemblies of two parasitoid biocontrol wasps reveal the parthenogenesis mechanism and an associated novel virus.</title>
        <authorList>
            <person name="Inwood S."/>
            <person name="Skelly J."/>
            <person name="Guhlin J."/>
            <person name="Harrop T."/>
            <person name="Goldson S."/>
            <person name="Dearden P."/>
        </authorList>
    </citation>
    <scope>NUCLEOTIDE SEQUENCE</scope>
    <source>
        <strain evidence="3">Lincoln</strain>
        <tissue evidence="3">Whole body</tissue>
    </source>
</reference>
<dbReference type="Proteomes" id="UP001168972">
    <property type="component" value="Unassembled WGS sequence"/>
</dbReference>
<organism evidence="3 4">
    <name type="scientific">Microctonus hyperodae</name>
    <name type="common">Parasitoid wasp</name>
    <dbReference type="NCBI Taxonomy" id="165561"/>
    <lineage>
        <taxon>Eukaryota</taxon>
        <taxon>Metazoa</taxon>
        <taxon>Ecdysozoa</taxon>
        <taxon>Arthropoda</taxon>
        <taxon>Hexapoda</taxon>
        <taxon>Insecta</taxon>
        <taxon>Pterygota</taxon>
        <taxon>Neoptera</taxon>
        <taxon>Endopterygota</taxon>
        <taxon>Hymenoptera</taxon>
        <taxon>Apocrita</taxon>
        <taxon>Ichneumonoidea</taxon>
        <taxon>Braconidae</taxon>
        <taxon>Euphorinae</taxon>
        <taxon>Microctonus</taxon>
    </lineage>
</organism>
<accession>A0AA39FS97</accession>
<name>A0AA39FS97_MICHY</name>
<dbReference type="InterPro" id="IPR009071">
    <property type="entry name" value="HMG_box_dom"/>
</dbReference>
<dbReference type="Gene3D" id="1.10.30.10">
    <property type="entry name" value="High mobility group box domain"/>
    <property type="match status" value="1"/>
</dbReference>
<feature type="region of interest" description="Disordered" evidence="1">
    <location>
        <begin position="1"/>
        <end position="130"/>
    </location>
</feature>
<comment type="caution">
    <text evidence="3">The sequence shown here is derived from an EMBL/GenBank/DDBJ whole genome shotgun (WGS) entry which is preliminary data.</text>
</comment>
<gene>
    <name evidence="3" type="ORF">PV327_010487</name>
</gene>
<feature type="compositionally biased region" description="Low complexity" evidence="1">
    <location>
        <begin position="104"/>
        <end position="126"/>
    </location>
</feature>
<feature type="compositionally biased region" description="Basic and acidic residues" evidence="1">
    <location>
        <begin position="13"/>
        <end position="24"/>
    </location>
</feature>
<evidence type="ECO:0000259" key="2">
    <source>
        <dbReference type="Pfam" id="PF00505"/>
    </source>
</evidence>